<dbReference type="PANTHER" id="PTHR21342:SF1">
    <property type="entry name" value="PHOSPHOPANTETHEINE ADENYLYLTRANSFERASE"/>
    <property type="match status" value="1"/>
</dbReference>
<dbReference type="CDD" id="cd02163">
    <property type="entry name" value="PPAT"/>
    <property type="match status" value="1"/>
</dbReference>
<feature type="domain" description="Cytidyltransferase-like" evidence="10">
    <location>
        <begin position="6"/>
        <end position="134"/>
    </location>
</feature>
<dbReference type="GO" id="GO:0005737">
    <property type="term" value="C:cytoplasm"/>
    <property type="evidence" value="ECO:0007669"/>
    <property type="project" value="UniProtKB-SubCell"/>
</dbReference>
<evidence type="ECO:0000313" key="12">
    <source>
        <dbReference type="Proteomes" id="UP000683507"/>
    </source>
</evidence>
<keyword evidence="6 9" id="KW-0460">Magnesium</keyword>
<dbReference type="GO" id="GO:0004595">
    <property type="term" value="F:pantetheine-phosphate adenylyltransferase activity"/>
    <property type="evidence" value="ECO:0007669"/>
    <property type="project" value="UniProtKB-UniRule"/>
</dbReference>
<feature type="binding site" evidence="9">
    <location>
        <position position="10"/>
    </location>
    <ligand>
        <name>substrate</name>
    </ligand>
</feature>
<feature type="binding site" evidence="9">
    <location>
        <begin position="124"/>
        <end position="130"/>
    </location>
    <ligand>
        <name>ATP</name>
        <dbReference type="ChEBI" id="CHEBI:30616"/>
    </ligand>
</feature>
<keyword evidence="1 9" id="KW-0963">Cytoplasm</keyword>
<dbReference type="NCBIfam" id="TIGR01510">
    <property type="entry name" value="coaD_prev_kdtB"/>
    <property type="match status" value="1"/>
</dbReference>
<name>A0A916JRQ3_9FLAO</name>
<keyword evidence="2 9" id="KW-0808">Transferase</keyword>
<feature type="binding site" evidence="9">
    <location>
        <position position="88"/>
    </location>
    <ligand>
        <name>substrate</name>
    </ligand>
</feature>
<dbReference type="KEGG" id="ptan:CRYO30217_03064"/>
<keyword evidence="4 9" id="KW-0547">Nucleotide-binding</keyword>
<comment type="catalytic activity">
    <reaction evidence="8 9">
        <text>(R)-4'-phosphopantetheine + ATP + H(+) = 3'-dephospho-CoA + diphosphate</text>
        <dbReference type="Rhea" id="RHEA:19801"/>
        <dbReference type="ChEBI" id="CHEBI:15378"/>
        <dbReference type="ChEBI" id="CHEBI:30616"/>
        <dbReference type="ChEBI" id="CHEBI:33019"/>
        <dbReference type="ChEBI" id="CHEBI:57328"/>
        <dbReference type="ChEBI" id="CHEBI:61723"/>
        <dbReference type="EC" id="2.7.7.3"/>
    </reaction>
</comment>
<comment type="subcellular location">
    <subcellularLocation>
        <location evidence="9">Cytoplasm</location>
    </subcellularLocation>
</comment>
<comment type="function">
    <text evidence="9">Reversibly transfers an adenylyl group from ATP to 4'-phosphopantetheine, yielding dephospho-CoA (dPCoA) and pyrophosphate.</text>
</comment>
<evidence type="ECO:0000256" key="9">
    <source>
        <dbReference type="HAMAP-Rule" id="MF_00151"/>
    </source>
</evidence>
<dbReference type="PANTHER" id="PTHR21342">
    <property type="entry name" value="PHOSPHOPANTETHEINE ADENYLYLTRANSFERASE"/>
    <property type="match status" value="1"/>
</dbReference>
<keyword evidence="5 9" id="KW-0067">ATP-binding</keyword>
<dbReference type="InterPro" id="IPR004821">
    <property type="entry name" value="Cyt_trans-like"/>
</dbReference>
<feature type="binding site" evidence="9">
    <location>
        <begin position="10"/>
        <end position="11"/>
    </location>
    <ligand>
        <name>ATP</name>
        <dbReference type="ChEBI" id="CHEBI:30616"/>
    </ligand>
</feature>
<evidence type="ECO:0000256" key="1">
    <source>
        <dbReference type="ARBA" id="ARBA00022490"/>
    </source>
</evidence>
<feature type="binding site" evidence="9">
    <location>
        <position position="42"/>
    </location>
    <ligand>
        <name>substrate</name>
    </ligand>
</feature>
<evidence type="ECO:0000259" key="10">
    <source>
        <dbReference type="Pfam" id="PF01467"/>
    </source>
</evidence>
<evidence type="ECO:0000256" key="4">
    <source>
        <dbReference type="ARBA" id="ARBA00022741"/>
    </source>
</evidence>
<dbReference type="GO" id="GO:0005524">
    <property type="term" value="F:ATP binding"/>
    <property type="evidence" value="ECO:0007669"/>
    <property type="project" value="UniProtKB-KW"/>
</dbReference>
<dbReference type="InterPro" id="IPR001980">
    <property type="entry name" value="PPAT"/>
</dbReference>
<evidence type="ECO:0000256" key="2">
    <source>
        <dbReference type="ARBA" id="ARBA00022679"/>
    </source>
</evidence>
<feature type="binding site" evidence="9">
    <location>
        <begin position="89"/>
        <end position="91"/>
    </location>
    <ligand>
        <name>ATP</name>
        <dbReference type="ChEBI" id="CHEBI:30616"/>
    </ligand>
</feature>
<protein>
    <recommendedName>
        <fullName evidence="9">Phosphopantetheine adenylyltransferase</fullName>
        <ecNumber evidence="9">2.7.7.3</ecNumber>
    </recommendedName>
    <alternativeName>
        <fullName evidence="9">Dephospho-CoA pyrophosphorylase</fullName>
    </alternativeName>
    <alternativeName>
        <fullName evidence="9">Pantetheine-phosphate adenylyltransferase</fullName>
        <shortName evidence="9">PPAT</shortName>
    </alternativeName>
</protein>
<keyword evidence="12" id="KW-1185">Reference proteome</keyword>
<evidence type="ECO:0000256" key="5">
    <source>
        <dbReference type="ARBA" id="ARBA00022840"/>
    </source>
</evidence>
<evidence type="ECO:0000256" key="3">
    <source>
        <dbReference type="ARBA" id="ARBA00022695"/>
    </source>
</evidence>
<comment type="pathway">
    <text evidence="9">Cofactor biosynthesis; coenzyme A biosynthesis; CoA from (R)-pantothenate: step 4/5.</text>
</comment>
<gene>
    <name evidence="9 11" type="primary">coaD</name>
    <name evidence="11" type="ORF">CRYO30217_03064</name>
</gene>
<proteinExistence type="inferred from homology"/>
<dbReference type="Gene3D" id="3.40.50.620">
    <property type="entry name" value="HUPs"/>
    <property type="match status" value="1"/>
</dbReference>
<keyword evidence="7 9" id="KW-0173">Coenzyme A biosynthesis</keyword>
<evidence type="ECO:0000256" key="7">
    <source>
        <dbReference type="ARBA" id="ARBA00022993"/>
    </source>
</evidence>
<organism evidence="11 12">
    <name type="scientific">Parvicella tangerina</name>
    <dbReference type="NCBI Taxonomy" id="2829795"/>
    <lineage>
        <taxon>Bacteria</taxon>
        <taxon>Pseudomonadati</taxon>
        <taxon>Bacteroidota</taxon>
        <taxon>Flavobacteriia</taxon>
        <taxon>Flavobacteriales</taxon>
        <taxon>Parvicellaceae</taxon>
        <taxon>Parvicella</taxon>
    </lineage>
</organism>
<dbReference type="Proteomes" id="UP000683507">
    <property type="component" value="Chromosome"/>
</dbReference>
<dbReference type="RefSeq" id="WP_258543255.1">
    <property type="nucleotide sequence ID" value="NZ_OU015584.1"/>
</dbReference>
<dbReference type="NCBIfam" id="TIGR00125">
    <property type="entry name" value="cyt_tran_rel"/>
    <property type="match status" value="1"/>
</dbReference>
<dbReference type="EC" id="2.7.7.3" evidence="9"/>
<sequence length="152" mass="17238">MSRIAVFAGSFDPITLGHFSIVEKALPLFDKIYVAVGTNTSKQYLFDADQRFDMAQKSFSTFQKVEIAAFEGLTVDFCKDVNANFLLRGLRNNIDFEYEKPIAEMNKKLYPDLETVFFITDAEMSCISSSIVRELIKNNGNVERFLPPGLKL</sequence>
<dbReference type="InterPro" id="IPR014729">
    <property type="entry name" value="Rossmann-like_a/b/a_fold"/>
</dbReference>
<feature type="site" description="Transition state stabilizer" evidence="9">
    <location>
        <position position="18"/>
    </location>
</feature>
<dbReference type="SUPFAM" id="SSF52374">
    <property type="entry name" value="Nucleotidylyl transferase"/>
    <property type="match status" value="1"/>
</dbReference>
<dbReference type="Pfam" id="PF01467">
    <property type="entry name" value="CTP_transf_like"/>
    <property type="match status" value="1"/>
</dbReference>
<feature type="binding site" evidence="9">
    <location>
        <position position="99"/>
    </location>
    <ligand>
        <name>ATP</name>
        <dbReference type="ChEBI" id="CHEBI:30616"/>
    </ligand>
</feature>
<reference evidence="11" key="1">
    <citation type="submission" date="2021-04" db="EMBL/GenBank/DDBJ databases">
        <authorList>
            <person name="Rodrigo-Torres L."/>
            <person name="Arahal R. D."/>
            <person name="Lucena T."/>
        </authorList>
    </citation>
    <scope>NUCLEOTIDE SEQUENCE</scope>
    <source>
        <strain evidence="11">AS29M-1</strain>
    </source>
</reference>
<dbReference type="PRINTS" id="PR01020">
    <property type="entry name" value="LPSBIOSNTHSS"/>
</dbReference>
<dbReference type="EMBL" id="OU015584">
    <property type="protein sequence ID" value="CAG5086267.1"/>
    <property type="molecule type" value="Genomic_DNA"/>
</dbReference>
<feature type="binding site" evidence="9">
    <location>
        <position position="74"/>
    </location>
    <ligand>
        <name>substrate</name>
    </ligand>
</feature>
<comment type="similarity">
    <text evidence="9">Belongs to the bacterial CoaD family.</text>
</comment>
<keyword evidence="3 9" id="KW-0548">Nucleotidyltransferase</keyword>
<evidence type="ECO:0000256" key="8">
    <source>
        <dbReference type="ARBA" id="ARBA00029346"/>
    </source>
</evidence>
<dbReference type="HAMAP" id="MF_00151">
    <property type="entry name" value="PPAT_bact"/>
    <property type="match status" value="1"/>
</dbReference>
<comment type="cofactor">
    <cofactor evidence="9">
        <name>Mg(2+)</name>
        <dbReference type="ChEBI" id="CHEBI:18420"/>
    </cofactor>
</comment>
<dbReference type="AlphaFoldDB" id="A0A916JRQ3"/>
<dbReference type="GO" id="GO:0015937">
    <property type="term" value="P:coenzyme A biosynthetic process"/>
    <property type="evidence" value="ECO:0007669"/>
    <property type="project" value="UniProtKB-UniRule"/>
</dbReference>
<accession>A0A916JRQ3</accession>
<feature type="binding site" evidence="9">
    <location>
        <position position="18"/>
    </location>
    <ligand>
        <name>ATP</name>
        <dbReference type="ChEBI" id="CHEBI:30616"/>
    </ligand>
</feature>
<evidence type="ECO:0000313" key="11">
    <source>
        <dbReference type="EMBL" id="CAG5086267.1"/>
    </source>
</evidence>
<comment type="subunit">
    <text evidence="9">Homohexamer.</text>
</comment>
<evidence type="ECO:0000256" key="6">
    <source>
        <dbReference type="ARBA" id="ARBA00022842"/>
    </source>
</evidence>